<keyword evidence="3 4" id="KW-0326">Glycosidase</keyword>
<evidence type="ECO:0000256" key="4">
    <source>
        <dbReference type="RuleBase" id="RU361187"/>
    </source>
</evidence>
<dbReference type="InterPro" id="IPR006710">
    <property type="entry name" value="Glyco_hydro_43"/>
</dbReference>
<evidence type="ECO:0000256" key="3">
    <source>
        <dbReference type="ARBA" id="ARBA00023295"/>
    </source>
</evidence>
<evidence type="ECO:0000313" key="6">
    <source>
        <dbReference type="Proteomes" id="UP000714420"/>
    </source>
</evidence>
<name>A0ABX2AJ00_9BACT</name>
<dbReference type="PANTHER" id="PTHR22925:SF3">
    <property type="entry name" value="GLYCOSYL HYDROLASE FAMILY PROTEIN 43"/>
    <property type="match status" value="1"/>
</dbReference>
<dbReference type="InterPro" id="IPR023296">
    <property type="entry name" value="Glyco_hydro_beta-prop_sf"/>
</dbReference>
<evidence type="ECO:0000313" key="5">
    <source>
        <dbReference type="EMBL" id="NPD91058.1"/>
    </source>
</evidence>
<dbReference type="Proteomes" id="UP000714420">
    <property type="component" value="Unassembled WGS sequence"/>
</dbReference>
<accession>A0ABX2AJ00</accession>
<keyword evidence="2 4" id="KW-0378">Hydrolase</keyword>
<proteinExistence type="inferred from homology"/>
<gene>
    <name evidence="5" type="ORF">HPS56_01555</name>
</gene>
<dbReference type="Gene3D" id="2.115.10.20">
    <property type="entry name" value="Glycosyl hydrolase domain, family 43"/>
    <property type="match status" value="1"/>
</dbReference>
<evidence type="ECO:0000256" key="2">
    <source>
        <dbReference type="ARBA" id="ARBA00022801"/>
    </source>
</evidence>
<comment type="caution">
    <text evidence="5">The sequence shown here is derived from an EMBL/GenBank/DDBJ whole genome shotgun (WGS) entry which is preliminary data.</text>
</comment>
<keyword evidence="6" id="KW-1185">Reference proteome</keyword>
<comment type="similarity">
    <text evidence="1 4">Belongs to the glycosyl hydrolase 43 family.</text>
</comment>
<dbReference type="CDD" id="cd18825">
    <property type="entry name" value="GH43_CtGH43-like"/>
    <property type="match status" value="1"/>
</dbReference>
<dbReference type="SUPFAM" id="SSF75005">
    <property type="entry name" value="Arabinanase/levansucrase/invertase"/>
    <property type="match status" value="1"/>
</dbReference>
<sequence length="380" mass="42712">MKREFIVLLWLMAVLPCFSVGNMTIRPGQIWKDNRGIHINAHGGGVINHNGTYYWYGEHKADTTSSAMVGVTCYSSKNLVDWVYEGVALPVVDEEGHDIERGCILERPKVIYNKVTGRFVMWFHLELKGRGYAEARYGVAVSDTPVGPFKFLRSGRVNPGLWPSDMSQASRAAADTLDAGNYKEWWTPAWREAIVNGLFLKRDMHAHDGHPAGQMARDMTLYVDSDDCAYHIYSSEDNLTLHVAELTADYTAHTGRYVRVAPGGMNEAPAIFRKDGKYWMITSGCTGWEPNEARMFSADNILGPWTQHPNPCVGPGAGKTFGGQSTYVLPVGDGFVFMADIWRPGHPSDARYVWLPIEFEHGLPVVRWRDEWTPVEYGFK</sequence>
<dbReference type="EMBL" id="JABKKF010000001">
    <property type="protein sequence ID" value="NPD91058.1"/>
    <property type="molecule type" value="Genomic_DNA"/>
</dbReference>
<dbReference type="PANTHER" id="PTHR22925">
    <property type="entry name" value="GLYCOSYL HYDROLASE 43 FAMILY MEMBER"/>
    <property type="match status" value="1"/>
</dbReference>
<reference evidence="5 6" key="1">
    <citation type="submission" date="2020-05" db="EMBL/GenBank/DDBJ databases">
        <title>Distinct polysaccharide utilization as determinants for interspecies competition between intestinal Prevotella spp.</title>
        <authorList>
            <person name="Galvez E.J.C."/>
            <person name="Iljazovic A."/>
            <person name="Strowig T."/>
        </authorList>
    </citation>
    <scope>NUCLEOTIDE SEQUENCE [LARGE SCALE GENOMIC DNA]</scope>
    <source>
        <strain evidence="5 6">PMUR</strain>
    </source>
</reference>
<organism evidence="5 6">
    <name type="scientific">Xylanibacter muris</name>
    <dbReference type="NCBI Taxonomy" id="2736290"/>
    <lineage>
        <taxon>Bacteria</taxon>
        <taxon>Pseudomonadati</taxon>
        <taxon>Bacteroidota</taxon>
        <taxon>Bacteroidia</taxon>
        <taxon>Bacteroidales</taxon>
        <taxon>Prevotellaceae</taxon>
        <taxon>Xylanibacter</taxon>
    </lineage>
</organism>
<evidence type="ECO:0000256" key="1">
    <source>
        <dbReference type="ARBA" id="ARBA00009865"/>
    </source>
</evidence>
<dbReference type="Pfam" id="PF04616">
    <property type="entry name" value="Glyco_hydro_43"/>
    <property type="match status" value="1"/>
</dbReference>
<protein>
    <submittedName>
        <fullName evidence="5">Family 43 glycosylhydrolase</fullName>
    </submittedName>
</protein>